<comment type="similarity">
    <text evidence="2">Belongs to the SusD family.</text>
</comment>
<feature type="domain" description="RagB/SusD" evidence="6">
    <location>
        <begin position="15"/>
        <end position="128"/>
    </location>
</feature>
<reference evidence="8" key="1">
    <citation type="journal article" date="2019" name="Int. J. Syst. Evol. Microbiol.">
        <title>The Global Catalogue of Microorganisms (GCM) 10K type strain sequencing project: providing services to taxonomists for standard genome sequencing and annotation.</title>
        <authorList>
            <consortium name="The Broad Institute Genomics Platform"/>
            <consortium name="The Broad Institute Genome Sequencing Center for Infectious Disease"/>
            <person name="Wu L."/>
            <person name="Ma J."/>
        </authorList>
    </citation>
    <scope>NUCLEOTIDE SEQUENCE [LARGE SCALE GENOMIC DNA]</scope>
    <source>
        <strain evidence="8">KCTC 23098</strain>
    </source>
</reference>
<keyword evidence="3" id="KW-0732">Signal</keyword>
<dbReference type="Pfam" id="PF07980">
    <property type="entry name" value="SusD_RagB"/>
    <property type="match status" value="1"/>
</dbReference>
<sequence>MVPLRRFIIISCGSEARAKGAPTDAAIESLNKIHRRAYGYPSTVASAIDFKIQDFNLDSFLDKVIEERGYETMYEGKRWLDLVRLGIAKQRILEVKGITVADKVMLWPLPNSEILYNKAMESEQNPGY</sequence>
<comment type="subcellular location">
    <subcellularLocation>
        <location evidence="1">Cell outer membrane</location>
    </subcellularLocation>
</comment>
<dbReference type="EMBL" id="JBHUPA010000029">
    <property type="protein sequence ID" value="MFD2964819.1"/>
    <property type="molecule type" value="Genomic_DNA"/>
</dbReference>
<dbReference type="Proteomes" id="UP001597560">
    <property type="component" value="Unassembled WGS sequence"/>
</dbReference>
<keyword evidence="5" id="KW-0998">Cell outer membrane</keyword>
<dbReference type="Gene3D" id="1.25.40.390">
    <property type="match status" value="1"/>
</dbReference>
<evidence type="ECO:0000313" key="8">
    <source>
        <dbReference type="Proteomes" id="UP001597560"/>
    </source>
</evidence>
<dbReference type="RefSeq" id="WP_377613111.1">
    <property type="nucleotide sequence ID" value="NZ_JBHUPA010000029.1"/>
</dbReference>
<evidence type="ECO:0000256" key="1">
    <source>
        <dbReference type="ARBA" id="ARBA00004442"/>
    </source>
</evidence>
<keyword evidence="8" id="KW-1185">Reference proteome</keyword>
<name>A0ABW6B8L0_9SPHI</name>
<dbReference type="InterPro" id="IPR011990">
    <property type="entry name" value="TPR-like_helical_dom_sf"/>
</dbReference>
<proteinExistence type="inferred from homology"/>
<evidence type="ECO:0000256" key="5">
    <source>
        <dbReference type="ARBA" id="ARBA00023237"/>
    </source>
</evidence>
<accession>A0ABW6B8L0</accession>
<evidence type="ECO:0000256" key="3">
    <source>
        <dbReference type="ARBA" id="ARBA00022729"/>
    </source>
</evidence>
<comment type="caution">
    <text evidence="7">The sequence shown here is derived from an EMBL/GenBank/DDBJ whole genome shotgun (WGS) entry which is preliminary data.</text>
</comment>
<gene>
    <name evidence="7" type="ORF">ACFS6J_23670</name>
</gene>
<protein>
    <submittedName>
        <fullName evidence="7">RagB/SusD family nutrient uptake outer membrane protein</fullName>
    </submittedName>
</protein>
<dbReference type="InterPro" id="IPR012944">
    <property type="entry name" value="SusD_RagB_dom"/>
</dbReference>
<evidence type="ECO:0000259" key="6">
    <source>
        <dbReference type="Pfam" id="PF07980"/>
    </source>
</evidence>
<organism evidence="7 8">
    <name type="scientific">Olivibacter jilunii</name>
    <dbReference type="NCBI Taxonomy" id="985016"/>
    <lineage>
        <taxon>Bacteria</taxon>
        <taxon>Pseudomonadati</taxon>
        <taxon>Bacteroidota</taxon>
        <taxon>Sphingobacteriia</taxon>
        <taxon>Sphingobacteriales</taxon>
        <taxon>Sphingobacteriaceae</taxon>
        <taxon>Olivibacter</taxon>
    </lineage>
</organism>
<evidence type="ECO:0000256" key="4">
    <source>
        <dbReference type="ARBA" id="ARBA00023136"/>
    </source>
</evidence>
<evidence type="ECO:0000256" key="2">
    <source>
        <dbReference type="ARBA" id="ARBA00006275"/>
    </source>
</evidence>
<dbReference type="SUPFAM" id="SSF48452">
    <property type="entry name" value="TPR-like"/>
    <property type="match status" value="1"/>
</dbReference>
<evidence type="ECO:0000313" key="7">
    <source>
        <dbReference type="EMBL" id="MFD2964819.1"/>
    </source>
</evidence>
<keyword evidence="4" id="KW-0472">Membrane</keyword>